<dbReference type="RefSeq" id="YP_009214344.1">
    <property type="nucleotide sequence ID" value="NC_028960.2"/>
</dbReference>
<dbReference type="Proteomes" id="UP000201432">
    <property type="component" value="Segment"/>
</dbReference>
<keyword evidence="3" id="KW-1185">Reference proteome</keyword>
<feature type="coiled-coil region" evidence="1">
    <location>
        <begin position="13"/>
        <end position="40"/>
    </location>
</feature>
<accession>A0A0N9STZ6</accession>
<keyword evidence="1" id="KW-0175">Coiled coil</keyword>
<evidence type="ECO:0000313" key="2">
    <source>
        <dbReference type="EMBL" id="ALH46924.1"/>
    </source>
</evidence>
<proteinExistence type="predicted"/>
<evidence type="ECO:0000313" key="3">
    <source>
        <dbReference type="Proteomes" id="UP000201432"/>
    </source>
</evidence>
<protein>
    <submittedName>
        <fullName evidence="2">Uncharacterized protein</fullName>
    </submittedName>
</protein>
<organism evidence="2 3">
    <name type="scientific">Mycobacterium phage Theia</name>
    <dbReference type="NCBI Taxonomy" id="1718172"/>
    <lineage>
        <taxon>Viruses</taxon>
        <taxon>Duplodnaviria</taxon>
        <taxon>Heunggongvirae</taxon>
        <taxon>Uroviricota</taxon>
        <taxon>Caudoviricetes</taxon>
        <taxon>Benedictvirus</taxon>
        <taxon>Benedictvirus theia</taxon>
    </lineage>
</organism>
<sequence>MDDKELMDLLAARDGARRAVAELKGRLADAQAQLDRATIMLIFHALRKKG</sequence>
<gene>
    <name evidence="2" type="primary">72</name>
    <name evidence="2" type="ORF">SEA_THEIA_72</name>
</gene>
<reference evidence="2" key="1">
    <citation type="submission" date="2018-02" db="EMBL/GenBank/DDBJ databases">
        <authorList>
            <person name="Karuturi S."/>
            <person name="Chitta P."/>
            <person name="Kapyur S.N."/>
            <person name="Kettlewell J.M."/>
            <person name="Anderson J."/>
            <person name="Padolina J."/>
            <person name="Johnson A."/>
            <person name="Serrano M.G."/>
            <person name="Buck G."/>
            <person name="Lee V."/>
            <person name="Wang Y."/>
            <person name="Carvalho R."/>
            <person name="Voegtly L."/>
            <person name="Shi R."/>
            <person name="Duckworth R."/>
            <person name="Loviza R."/>
            <person name="Walstead R."/>
            <person name="Shah Z."/>
            <person name="Kiflezghi M."/>
            <person name="Wade K."/>
            <person name="Hughes L.E."/>
            <person name="Bradley K.W."/>
            <person name="Asai D.J."/>
            <person name="Bowman C.A."/>
            <person name="Russell D.A."/>
            <person name="Pope W.H."/>
            <person name="Jacobs-Sera D."/>
            <person name="Hendrix R.W."/>
            <person name="Hatfull G.F."/>
        </authorList>
    </citation>
    <scope>NUCLEOTIDE SEQUENCE</scope>
</reference>
<dbReference type="EMBL" id="KT438501">
    <property type="protein sequence ID" value="ALH46924.1"/>
    <property type="molecule type" value="Genomic_DNA"/>
</dbReference>
<evidence type="ECO:0000256" key="1">
    <source>
        <dbReference type="SAM" id="Coils"/>
    </source>
</evidence>
<name>A0A0N9STZ6_9CAUD</name>
<dbReference type="KEGG" id="vg:26640658"/>
<dbReference type="GeneID" id="26640658"/>